<feature type="region of interest" description="Disordered" evidence="5">
    <location>
        <begin position="1"/>
        <end position="47"/>
    </location>
</feature>
<evidence type="ECO:0000256" key="1">
    <source>
        <dbReference type="ARBA" id="ARBA00007320"/>
    </source>
</evidence>
<dbReference type="GO" id="GO:0006412">
    <property type="term" value="P:translation"/>
    <property type="evidence" value="ECO:0007669"/>
    <property type="project" value="UniProtKB-UniRule"/>
</dbReference>
<comment type="subunit">
    <text evidence="4">Part of the 50S ribosomal subunit.</text>
</comment>
<dbReference type="InterPro" id="IPR030878">
    <property type="entry name" value="Ribosomal_uL15"/>
</dbReference>
<keyword evidence="4" id="KW-0694">RNA-binding</keyword>
<evidence type="ECO:0000313" key="6">
    <source>
        <dbReference type="EMBL" id="OIO07767.1"/>
    </source>
</evidence>
<comment type="function">
    <text evidence="4">Binds to the 23S rRNA.</text>
</comment>
<feature type="compositionally biased region" description="Basic residues" evidence="5">
    <location>
        <begin position="9"/>
        <end position="22"/>
    </location>
</feature>
<keyword evidence="3 4" id="KW-0687">Ribonucleoprotein</keyword>
<dbReference type="EMBL" id="MNUV01000028">
    <property type="protein sequence ID" value="OIO07767.1"/>
    <property type="molecule type" value="Genomic_DNA"/>
</dbReference>
<dbReference type="Gene3D" id="3.100.10.10">
    <property type="match status" value="1"/>
</dbReference>
<gene>
    <name evidence="4" type="primary">rplO</name>
    <name evidence="6" type="ORF">AUJ35_01585</name>
</gene>
<dbReference type="GO" id="GO:0022625">
    <property type="term" value="C:cytosolic large ribosomal subunit"/>
    <property type="evidence" value="ECO:0007669"/>
    <property type="project" value="TreeGrafter"/>
</dbReference>
<comment type="similarity">
    <text evidence="1 4">Belongs to the universal ribosomal protein uL15 family.</text>
</comment>
<dbReference type="SUPFAM" id="SSF52080">
    <property type="entry name" value="Ribosomal proteins L15p and L18e"/>
    <property type="match status" value="1"/>
</dbReference>
<keyword evidence="4" id="KW-0699">rRNA-binding</keyword>
<dbReference type="PANTHER" id="PTHR12934:SF11">
    <property type="entry name" value="LARGE RIBOSOMAL SUBUNIT PROTEIN UL15M"/>
    <property type="match status" value="1"/>
</dbReference>
<dbReference type="InterPro" id="IPR036227">
    <property type="entry name" value="Ribosomal_uL15/eL18_sf"/>
</dbReference>
<dbReference type="PANTHER" id="PTHR12934">
    <property type="entry name" value="50S RIBOSOMAL PROTEIN L15"/>
    <property type="match status" value="1"/>
</dbReference>
<comment type="caution">
    <text evidence="6">The sequence shown here is derived from an EMBL/GenBank/DDBJ whole genome shotgun (WGS) entry which is preliminary data.</text>
</comment>
<reference evidence="6 7" key="1">
    <citation type="journal article" date="2016" name="Environ. Microbiol.">
        <title>Genomic resolution of a cold subsurface aquifer community provides metabolic insights for novel microbes adapted to high CO concentrations.</title>
        <authorList>
            <person name="Probst A.J."/>
            <person name="Castelle C.J."/>
            <person name="Singh A."/>
            <person name="Brown C.T."/>
            <person name="Anantharaman K."/>
            <person name="Sharon I."/>
            <person name="Hug L.A."/>
            <person name="Burstein D."/>
            <person name="Emerson J.B."/>
            <person name="Thomas B.C."/>
            <person name="Banfield J.F."/>
        </authorList>
    </citation>
    <scope>NUCLEOTIDE SEQUENCE [LARGE SCALE GENOMIC DNA]</scope>
    <source>
        <strain evidence="6">CG1_02_41_21</strain>
    </source>
</reference>
<evidence type="ECO:0000256" key="5">
    <source>
        <dbReference type="SAM" id="MobiDB-lite"/>
    </source>
</evidence>
<proteinExistence type="inferred from homology"/>
<sequence length="139" mass="15430">MSLALNIIKKSKGSTQKRKRVGRGNASGHGTYSTRGLKGQKSRSGVSGLKRLGMKKQLLQIPKKRGFRSLQPKNQVISIKTINENYKDNEIVSPETLKTKDLIKSIDLPVKILGKEKITLQGLKFEKVKMSAAVKDTIK</sequence>
<dbReference type="HAMAP" id="MF_01341">
    <property type="entry name" value="Ribosomal_uL15"/>
    <property type="match status" value="1"/>
</dbReference>
<dbReference type="GO" id="GO:0003735">
    <property type="term" value="F:structural constituent of ribosome"/>
    <property type="evidence" value="ECO:0007669"/>
    <property type="project" value="InterPro"/>
</dbReference>
<accession>A0A1J4TC15</accession>
<organism evidence="6 7">
    <name type="scientific">Candidatus Falkowbacteria bacterium CG1_02_41_21</name>
    <dbReference type="NCBI Taxonomy" id="1805147"/>
    <lineage>
        <taxon>Bacteria</taxon>
        <taxon>Candidatus Falkowiibacteriota</taxon>
    </lineage>
</organism>
<dbReference type="GO" id="GO:0019843">
    <property type="term" value="F:rRNA binding"/>
    <property type="evidence" value="ECO:0007669"/>
    <property type="project" value="UniProtKB-UniRule"/>
</dbReference>
<keyword evidence="2 4" id="KW-0689">Ribosomal protein</keyword>
<evidence type="ECO:0000256" key="3">
    <source>
        <dbReference type="ARBA" id="ARBA00023274"/>
    </source>
</evidence>
<protein>
    <recommendedName>
        <fullName evidence="4">Large ribosomal subunit protein uL15</fullName>
    </recommendedName>
</protein>
<dbReference type="AlphaFoldDB" id="A0A1J4TC15"/>
<dbReference type="InterPro" id="IPR005749">
    <property type="entry name" value="Ribosomal_uL15_bac-type"/>
</dbReference>
<name>A0A1J4TC15_9BACT</name>
<evidence type="ECO:0000256" key="2">
    <source>
        <dbReference type="ARBA" id="ARBA00022980"/>
    </source>
</evidence>
<dbReference type="Proteomes" id="UP000182860">
    <property type="component" value="Unassembled WGS sequence"/>
</dbReference>
<evidence type="ECO:0000256" key="4">
    <source>
        <dbReference type="HAMAP-Rule" id="MF_01341"/>
    </source>
</evidence>
<evidence type="ECO:0000313" key="7">
    <source>
        <dbReference type="Proteomes" id="UP000182860"/>
    </source>
</evidence>